<evidence type="ECO:0000313" key="2">
    <source>
        <dbReference type="Proteomes" id="UP000292087"/>
    </source>
</evidence>
<dbReference type="Proteomes" id="UP000292087">
    <property type="component" value="Unassembled WGS sequence"/>
</dbReference>
<organism evidence="1 2">
    <name type="scientific">Pseudoxanthomonas winnipegensis</name>
    <dbReference type="NCBI Taxonomy" id="2480810"/>
    <lineage>
        <taxon>Bacteria</taxon>
        <taxon>Pseudomonadati</taxon>
        <taxon>Pseudomonadota</taxon>
        <taxon>Gammaproteobacteria</taxon>
        <taxon>Lysobacterales</taxon>
        <taxon>Lysobacteraceae</taxon>
        <taxon>Pseudoxanthomonas</taxon>
    </lineage>
</organism>
<sequence>MRYSPSPCLSGLPMQTAPLFLSVPRSDSLQFGKGDHFEPKKVAKFMHLDRNAVSKIASVSSASVRWDESAPKAVRERLEEIGAIANMVADIFEGDAAKTALWFRTKNPLLGDIAPRDMVRLGRHDRLRRFIVSAIQEDQVR</sequence>
<reference evidence="1 2" key="1">
    <citation type="submission" date="2019-02" db="EMBL/GenBank/DDBJ databases">
        <title>WGS of Pseudoxanthomonas species novum from clinical isolates.</title>
        <authorList>
            <person name="Bernier A.-M."/>
            <person name="Bernard K."/>
            <person name="Vachon A."/>
        </authorList>
    </citation>
    <scope>NUCLEOTIDE SEQUENCE [LARGE SCALE GENOMIC DNA]</scope>
    <source>
        <strain evidence="1 2">NML140781</strain>
    </source>
</reference>
<accession>A0A4Q8LQZ1</accession>
<evidence type="ECO:0000313" key="1">
    <source>
        <dbReference type="EMBL" id="TAA33733.1"/>
    </source>
</evidence>
<protein>
    <recommendedName>
        <fullName evidence="3">DUF2384 domain-containing protein</fullName>
    </recommendedName>
</protein>
<dbReference type="EMBL" id="SHMF01000004">
    <property type="protein sequence ID" value="TAA33733.1"/>
    <property type="molecule type" value="Genomic_DNA"/>
</dbReference>
<comment type="caution">
    <text evidence="1">The sequence shown here is derived from an EMBL/GenBank/DDBJ whole genome shotgun (WGS) entry which is preliminary data.</text>
</comment>
<proteinExistence type="predicted"/>
<evidence type="ECO:0008006" key="3">
    <source>
        <dbReference type="Google" id="ProtNLM"/>
    </source>
</evidence>
<gene>
    <name evidence="1" type="ORF">EA656_14950</name>
</gene>
<name>A0A4Q8LQZ1_9GAMM</name>
<dbReference type="AlphaFoldDB" id="A0A4Q8LQZ1"/>